<dbReference type="Proteomes" id="UP001207654">
    <property type="component" value="Unassembled WGS sequence"/>
</dbReference>
<evidence type="ECO:0000313" key="2">
    <source>
        <dbReference type="Proteomes" id="UP001207654"/>
    </source>
</evidence>
<dbReference type="Pfam" id="PF15575">
    <property type="entry name" value="Imm49"/>
    <property type="match status" value="1"/>
</dbReference>
<proteinExistence type="predicted"/>
<evidence type="ECO:0000313" key="1">
    <source>
        <dbReference type="EMBL" id="MCY1083209.1"/>
    </source>
</evidence>
<accession>A0ABT4APW4</accession>
<name>A0ABT4APW4_9BACT</name>
<sequence>MNTEFLPAFVEDALEENRALVPALQRGRASVGQVLAFCHNFRIAGIGKLFLTDDPEPLRWHLHQSGAAFAHFLGEPGQEPPPGSKLHPFFDAVAAGDFSSAEKMARHARRSWARGFEYEEDFLFVELLMQHFFLGSPPEACQKLLLRYEEALQGADDTRLPVCRALLDSDSRAFDEALGLYLEDRSLRFELVASRQTQPPALLLTERHFSVVGLALLQLAERKHLETASDHLHVPSTARALTGAQPFRPDSWAHIST</sequence>
<protein>
    <submittedName>
        <fullName evidence="1">Imm49 family immunity protein</fullName>
    </submittedName>
</protein>
<organism evidence="1 2">
    <name type="scientific">Archangium lansingense</name>
    <dbReference type="NCBI Taxonomy" id="2995310"/>
    <lineage>
        <taxon>Bacteria</taxon>
        <taxon>Pseudomonadati</taxon>
        <taxon>Myxococcota</taxon>
        <taxon>Myxococcia</taxon>
        <taxon>Myxococcales</taxon>
        <taxon>Cystobacterineae</taxon>
        <taxon>Archangiaceae</taxon>
        <taxon>Archangium</taxon>
    </lineage>
</organism>
<dbReference type="EMBL" id="JAPNKA010000001">
    <property type="protein sequence ID" value="MCY1083209.1"/>
    <property type="molecule type" value="Genomic_DNA"/>
</dbReference>
<keyword evidence="2" id="KW-1185">Reference proteome</keyword>
<dbReference type="RefSeq" id="WP_267541747.1">
    <property type="nucleotide sequence ID" value="NZ_JAPNKA010000001.1"/>
</dbReference>
<dbReference type="InterPro" id="IPR029074">
    <property type="entry name" value="Imm49"/>
</dbReference>
<comment type="caution">
    <text evidence="1">The sequence shown here is derived from an EMBL/GenBank/DDBJ whole genome shotgun (WGS) entry which is preliminary data.</text>
</comment>
<reference evidence="1 2" key="1">
    <citation type="submission" date="2022-11" db="EMBL/GenBank/DDBJ databases">
        <title>Minimal conservation of predation-associated metabolite biosynthetic gene clusters underscores biosynthetic potential of Myxococcota including descriptions for ten novel species: Archangium lansinium sp. nov., Myxococcus landrumus sp. nov., Nannocystis bai.</title>
        <authorList>
            <person name="Ahearne A."/>
            <person name="Stevens C."/>
            <person name="Phillips K."/>
        </authorList>
    </citation>
    <scope>NUCLEOTIDE SEQUENCE [LARGE SCALE GENOMIC DNA]</scope>
    <source>
        <strain evidence="1 2">MIWBW</strain>
    </source>
</reference>
<gene>
    <name evidence="1" type="ORF">OV287_53115</name>
</gene>